<dbReference type="RefSeq" id="WP_219239259.1">
    <property type="nucleotide sequence ID" value="NZ_JAHWZX010000018.1"/>
</dbReference>
<keyword evidence="3" id="KW-1185">Reference proteome</keyword>
<dbReference type="Pfam" id="PF13417">
    <property type="entry name" value="GST_N_3"/>
    <property type="match status" value="1"/>
</dbReference>
<accession>A0ABS6XPJ5</accession>
<protein>
    <submittedName>
        <fullName evidence="2">Glutathione S-transferase N-terminal domain-containing protein</fullName>
    </submittedName>
</protein>
<dbReference type="CDD" id="cd00570">
    <property type="entry name" value="GST_N_family"/>
    <property type="match status" value="1"/>
</dbReference>
<evidence type="ECO:0000313" key="3">
    <source>
        <dbReference type="Proteomes" id="UP001197214"/>
    </source>
</evidence>
<organism evidence="2 3">
    <name type="scientific">Stakelama flava</name>
    <dbReference type="NCBI Taxonomy" id="2860338"/>
    <lineage>
        <taxon>Bacteria</taxon>
        <taxon>Pseudomonadati</taxon>
        <taxon>Pseudomonadota</taxon>
        <taxon>Alphaproteobacteria</taxon>
        <taxon>Sphingomonadales</taxon>
        <taxon>Sphingomonadaceae</taxon>
        <taxon>Stakelama</taxon>
    </lineage>
</organism>
<proteinExistence type="predicted"/>
<evidence type="ECO:0000259" key="1">
    <source>
        <dbReference type="Pfam" id="PF13417"/>
    </source>
</evidence>
<dbReference type="EMBL" id="JAHWZX010000018">
    <property type="protein sequence ID" value="MBW4332138.1"/>
    <property type="molecule type" value="Genomic_DNA"/>
</dbReference>
<dbReference type="Proteomes" id="UP001197214">
    <property type="component" value="Unassembled WGS sequence"/>
</dbReference>
<name>A0ABS6XPJ5_9SPHN</name>
<sequence length="121" mass="13655">MSEHFRPALYLKATCPHCLKLRIFLLETGLAETCELKVFTPGDAAEAGIRDELARRFDKTTFPAARIAQKEYMKESDAIIERLAQQAGIDPTDLPVFQAYAGSVLPRYQAARRELRQLKEG</sequence>
<evidence type="ECO:0000313" key="2">
    <source>
        <dbReference type="EMBL" id="MBW4332138.1"/>
    </source>
</evidence>
<dbReference type="InterPro" id="IPR004045">
    <property type="entry name" value="Glutathione_S-Trfase_N"/>
</dbReference>
<gene>
    <name evidence="2" type="ORF">KY084_14825</name>
</gene>
<comment type="caution">
    <text evidence="2">The sequence shown here is derived from an EMBL/GenBank/DDBJ whole genome shotgun (WGS) entry which is preliminary data.</text>
</comment>
<dbReference type="PROSITE" id="PS51354">
    <property type="entry name" value="GLUTAREDOXIN_2"/>
    <property type="match status" value="1"/>
</dbReference>
<reference evidence="2 3" key="1">
    <citation type="submission" date="2021-07" db="EMBL/GenBank/DDBJ databases">
        <title>Stakelama flava sp. nov., a novel endophytic bacterium isolated from branch of Kandelia candel.</title>
        <authorList>
            <person name="Tuo L."/>
        </authorList>
    </citation>
    <scope>NUCLEOTIDE SEQUENCE [LARGE SCALE GENOMIC DNA]</scope>
    <source>
        <strain evidence="2 3">CBK3Z-3</strain>
    </source>
</reference>
<feature type="domain" description="GST N-terminal" evidence="1">
    <location>
        <begin position="9"/>
        <end position="88"/>
    </location>
</feature>